<evidence type="ECO:0000256" key="1">
    <source>
        <dbReference type="SAM" id="Phobius"/>
    </source>
</evidence>
<feature type="transmembrane region" description="Helical" evidence="1">
    <location>
        <begin position="131"/>
        <end position="150"/>
    </location>
</feature>
<keyword evidence="1" id="KW-0812">Transmembrane</keyword>
<accession>A0AA90NGM3</accession>
<protein>
    <submittedName>
        <fullName evidence="3">DUF3592 domain-containing protein</fullName>
    </submittedName>
</protein>
<dbReference type="Proteomes" id="UP001178281">
    <property type="component" value="Unassembled WGS sequence"/>
</dbReference>
<dbReference type="RefSeq" id="WP_305112501.1">
    <property type="nucleotide sequence ID" value="NZ_JAUTIX010000008.1"/>
</dbReference>
<keyword evidence="1" id="KW-1133">Transmembrane helix</keyword>
<gene>
    <name evidence="3" type="ORF">Q7X28_19040</name>
</gene>
<reference evidence="3" key="1">
    <citation type="submission" date="2023-08" db="EMBL/GenBank/DDBJ databases">
        <title>The draft genome of Tsukamurella strandjordii strain 050030.</title>
        <authorList>
            <person name="Zhao F."/>
            <person name="Feng Y."/>
            <person name="Zong Z."/>
        </authorList>
    </citation>
    <scope>NUCLEOTIDE SEQUENCE</scope>
    <source>
        <strain evidence="3">050030</strain>
    </source>
</reference>
<feature type="transmembrane region" description="Helical" evidence="1">
    <location>
        <begin position="23"/>
        <end position="44"/>
    </location>
</feature>
<evidence type="ECO:0000313" key="3">
    <source>
        <dbReference type="EMBL" id="MDP0400017.1"/>
    </source>
</evidence>
<evidence type="ECO:0000259" key="2">
    <source>
        <dbReference type="Pfam" id="PF12158"/>
    </source>
</evidence>
<name>A0AA90NGM3_9ACTN</name>
<dbReference type="Pfam" id="PF12158">
    <property type="entry name" value="DUF3592"/>
    <property type="match status" value="1"/>
</dbReference>
<feature type="domain" description="DUF3592" evidence="2">
    <location>
        <begin position="56"/>
        <end position="127"/>
    </location>
</feature>
<sequence length="245" mass="27302">MTDYSALDPQRRAAVRSVRESSLMTRIFIAVGIITVVVGGYFTVVDTVFLASSVTAQGRVVDYEESESREDDGRISYSYQRIVGYTVDGVEYRKRESGASSSEPAIGDPVTVYYNPDDPQDAMIDAFLRKWIGPLAIGFGVLWTALFGAVHRWMRRKQSQRELTAINGTRIPLSVTDLRDDESTDVEGKTHKVVVATMSGADPVTGAAREFTSRYYGWRRHRRAPALGTPYVAFVDDTDEIIIRA</sequence>
<dbReference type="AlphaFoldDB" id="A0AA90NGM3"/>
<organism evidence="3 4">
    <name type="scientific">Tsukamurella strandjordii</name>
    <dbReference type="NCBI Taxonomy" id="147577"/>
    <lineage>
        <taxon>Bacteria</taxon>
        <taxon>Bacillati</taxon>
        <taxon>Actinomycetota</taxon>
        <taxon>Actinomycetes</taxon>
        <taxon>Mycobacteriales</taxon>
        <taxon>Tsukamurellaceae</taxon>
        <taxon>Tsukamurella</taxon>
    </lineage>
</organism>
<dbReference type="InterPro" id="IPR021994">
    <property type="entry name" value="DUF3592"/>
</dbReference>
<evidence type="ECO:0000313" key="4">
    <source>
        <dbReference type="Proteomes" id="UP001178281"/>
    </source>
</evidence>
<keyword evidence="1" id="KW-0472">Membrane</keyword>
<keyword evidence="4" id="KW-1185">Reference proteome</keyword>
<proteinExistence type="predicted"/>
<dbReference type="EMBL" id="JAUTIX010000008">
    <property type="protein sequence ID" value="MDP0400017.1"/>
    <property type="molecule type" value="Genomic_DNA"/>
</dbReference>
<comment type="caution">
    <text evidence="3">The sequence shown here is derived from an EMBL/GenBank/DDBJ whole genome shotgun (WGS) entry which is preliminary data.</text>
</comment>